<feature type="region of interest" description="Disordered" evidence="2">
    <location>
        <begin position="100"/>
        <end position="139"/>
    </location>
</feature>
<feature type="coiled-coil region" evidence="1">
    <location>
        <begin position="406"/>
        <end position="443"/>
    </location>
</feature>
<evidence type="ECO:0000313" key="3">
    <source>
        <dbReference type="EMBL" id="KAH7938723.1"/>
    </source>
</evidence>
<reference evidence="3" key="2">
    <citation type="submission" date="2021-09" db="EMBL/GenBank/DDBJ databases">
        <authorList>
            <person name="Jia N."/>
            <person name="Wang J."/>
            <person name="Shi W."/>
            <person name="Du L."/>
            <person name="Sun Y."/>
            <person name="Zhan W."/>
            <person name="Jiang J."/>
            <person name="Wang Q."/>
            <person name="Zhang B."/>
            <person name="Ji P."/>
            <person name="Sakyi L.B."/>
            <person name="Cui X."/>
            <person name="Yuan T."/>
            <person name="Jiang B."/>
            <person name="Yang W."/>
            <person name="Lam T.T.-Y."/>
            <person name="Chang Q."/>
            <person name="Ding S."/>
            <person name="Wang X."/>
            <person name="Zhu J."/>
            <person name="Ruan X."/>
            <person name="Zhao L."/>
            <person name="Wei J."/>
            <person name="Que T."/>
            <person name="Du C."/>
            <person name="Cheng J."/>
            <person name="Dai P."/>
            <person name="Han X."/>
            <person name="Huang E."/>
            <person name="Gao Y."/>
            <person name="Liu J."/>
            <person name="Shao H."/>
            <person name="Ye R."/>
            <person name="Li L."/>
            <person name="Wei W."/>
            <person name="Wang X."/>
            <person name="Wang C."/>
            <person name="Huo Q."/>
            <person name="Li W."/>
            <person name="Guo W."/>
            <person name="Chen H."/>
            <person name="Chen S."/>
            <person name="Zhou L."/>
            <person name="Zhou L."/>
            <person name="Ni X."/>
            <person name="Tian J."/>
            <person name="Zhou Y."/>
            <person name="Sheng Y."/>
            <person name="Liu T."/>
            <person name="Pan Y."/>
            <person name="Xia L."/>
            <person name="Li J."/>
            <person name="Zhao F."/>
            <person name="Cao W."/>
        </authorList>
    </citation>
    <scope>NUCLEOTIDE SEQUENCE</scope>
    <source>
        <strain evidence="3">Rmic-2018</strain>
        <tissue evidence="3">Larvae</tissue>
    </source>
</reference>
<dbReference type="Proteomes" id="UP000821866">
    <property type="component" value="Unassembled WGS sequence"/>
</dbReference>
<dbReference type="EMBL" id="JABSTU010005682">
    <property type="protein sequence ID" value="KAH7938723.1"/>
    <property type="molecule type" value="Genomic_DNA"/>
</dbReference>
<dbReference type="AlphaFoldDB" id="A0A9J6CWZ0"/>
<feature type="region of interest" description="Disordered" evidence="2">
    <location>
        <begin position="1"/>
        <end position="30"/>
    </location>
</feature>
<reference evidence="3" key="1">
    <citation type="journal article" date="2020" name="Cell">
        <title>Large-Scale Comparative Analyses of Tick Genomes Elucidate Their Genetic Diversity and Vector Capacities.</title>
        <authorList>
            <consortium name="Tick Genome and Microbiome Consortium (TIGMIC)"/>
            <person name="Jia N."/>
            <person name="Wang J."/>
            <person name="Shi W."/>
            <person name="Du L."/>
            <person name="Sun Y."/>
            <person name="Zhan W."/>
            <person name="Jiang J.F."/>
            <person name="Wang Q."/>
            <person name="Zhang B."/>
            <person name="Ji P."/>
            <person name="Bell-Sakyi L."/>
            <person name="Cui X.M."/>
            <person name="Yuan T.T."/>
            <person name="Jiang B.G."/>
            <person name="Yang W.F."/>
            <person name="Lam T.T."/>
            <person name="Chang Q.C."/>
            <person name="Ding S.J."/>
            <person name="Wang X.J."/>
            <person name="Zhu J.G."/>
            <person name="Ruan X.D."/>
            <person name="Zhao L."/>
            <person name="Wei J.T."/>
            <person name="Ye R.Z."/>
            <person name="Que T.C."/>
            <person name="Du C.H."/>
            <person name="Zhou Y.H."/>
            <person name="Cheng J.X."/>
            <person name="Dai P.F."/>
            <person name="Guo W.B."/>
            <person name="Han X.H."/>
            <person name="Huang E.J."/>
            <person name="Li L.F."/>
            <person name="Wei W."/>
            <person name="Gao Y.C."/>
            <person name="Liu J.Z."/>
            <person name="Shao H.Z."/>
            <person name="Wang X."/>
            <person name="Wang C.C."/>
            <person name="Yang T.C."/>
            <person name="Huo Q.B."/>
            <person name="Li W."/>
            <person name="Chen H.Y."/>
            <person name="Chen S.E."/>
            <person name="Zhou L.G."/>
            <person name="Ni X.B."/>
            <person name="Tian J.H."/>
            <person name="Sheng Y."/>
            <person name="Liu T."/>
            <person name="Pan Y.S."/>
            <person name="Xia L.Y."/>
            <person name="Li J."/>
            <person name="Zhao F."/>
            <person name="Cao W.C."/>
        </authorList>
    </citation>
    <scope>NUCLEOTIDE SEQUENCE</scope>
    <source>
        <strain evidence="3">Rmic-2018</strain>
    </source>
</reference>
<comment type="caution">
    <text evidence="3">The sequence shown here is derived from an EMBL/GenBank/DDBJ whole genome shotgun (WGS) entry which is preliminary data.</text>
</comment>
<feature type="compositionally biased region" description="Basic and acidic residues" evidence="2">
    <location>
        <begin position="121"/>
        <end position="139"/>
    </location>
</feature>
<evidence type="ECO:0000313" key="4">
    <source>
        <dbReference type="Proteomes" id="UP000821866"/>
    </source>
</evidence>
<accession>A0A9J6CWZ0</accession>
<name>A0A9J6CWZ0_RHIMP</name>
<protein>
    <submittedName>
        <fullName evidence="3">Uncharacterized protein</fullName>
    </submittedName>
</protein>
<gene>
    <name evidence="3" type="ORF">HPB51_028760</name>
</gene>
<feature type="compositionally biased region" description="Basic and acidic residues" evidence="2">
    <location>
        <begin position="1"/>
        <end position="12"/>
    </location>
</feature>
<evidence type="ECO:0000256" key="1">
    <source>
        <dbReference type="SAM" id="Coils"/>
    </source>
</evidence>
<keyword evidence="4" id="KW-1185">Reference proteome</keyword>
<keyword evidence="1" id="KW-0175">Coiled coil</keyword>
<organism evidence="3 4">
    <name type="scientific">Rhipicephalus microplus</name>
    <name type="common">Cattle tick</name>
    <name type="synonym">Boophilus microplus</name>
    <dbReference type="NCBI Taxonomy" id="6941"/>
    <lineage>
        <taxon>Eukaryota</taxon>
        <taxon>Metazoa</taxon>
        <taxon>Ecdysozoa</taxon>
        <taxon>Arthropoda</taxon>
        <taxon>Chelicerata</taxon>
        <taxon>Arachnida</taxon>
        <taxon>Acari</taxon>
        <taxon>Parasitiformes</taxon>
        <taxon>Ixodida</taxon>
        <taxon>Ixodoidea</taxon>
        <taxon>Ixodidae</taxon>
        <taxon>Rhipicephalinae</taxon>
        <taxon>Rhipicephalus</taxon>
        <taxon>Boophilus</taxon>
    </lineage>
</organism>
<sequence length="615" mass="68410">MNGEQKSPEYGHLKNRVANSVDGPDGGRHYESLAGNTPCCDNGGRCAQLESKKNRWVDHRAYATQMDFGSVVETEESKLPQRQVGQSGGQRCGQECSWAAAGEPGRPVCPPETASLSFPDADQKQGKQAEEEKRSDGREMVNGVGLIDDYCAVHRMLAEMETDAAVTNNDGPGSRYPELDVYQPIQDDLIRAEQKLQAMLDRLGVVSDSGGTKSFVNEVVDKVSDVVYVVASSQDDTMSTESEADSLLSYLDAEKKLCIRKRIDIAALRLRPRTHPGNGDSASLPIEEYSESIRRIKSVVLGKASEYKACSEEPSYAMLVSELTDVYIDAESWTASSSDARYAKRPMLLNRALLKTARFVLSRLVKKQVRDGLEKNKETRLPKELARCATLAVKIDGDGTRNCLHVQDLLAKREKLAKRVRMLLTQERRLRRVRENIEKKERLLANVTSGVSALRDSLASRVRLCKSVVAKAIDARARQENATDAAVTTTPVYSDNDLVATGVSWLCSELVTAMAAKVDQHDKIALRRQRANELVDSLEDDMIARCQGSTCKWFDDMHAHILEKNNKNLLLKRALLIEFHENTQCFVARMKSAMLIKKRGALPLITRKEDDAQHP</sequence>
<evidence type="ECO:0000256" key="2">
    <source>
        <dbReference type="SAM" id="MobiDB-lite"/>
    </source>
</evidence>
<proteinExistence type="predicted"/>